<gene>
    <name evidence="1" type="ORF">MEUPH1_LOCUS13671</name>
</gene>
<evidence type="ECO:0000313" key="2">
    <source>
        <dbReference type="Proteomes" id="UP001160148"/>
    </source>
</evidence>
<sequence>MALPLLPKNCIAEGFETVRAYYNENVQSLISNNNDYNFKLLFEYYRTTWLAGINADILSVSDTVWRTNNVLKKGIYQYFILTKELITYWNGVFNDYNEATDGGQHLELQLPAIPVLPATALPQAPLQEEPSLLPLNDDQHQELIRDKIMRRILPRTPAVPVPCDLFYNLDADVDYSDEDVSNEQSVIPSVIYIVRVDLIIVPIVEETCYICLYSPPTVVEYPCLHQILCGACHDSYSEIYYIILT</sequence>
<evidence type="ECO:0000313" key="1">
    <source>
        <dbReference type="EMBL" id="CAI6358119.1"/>
    </source>
</evidence>
<comment type="caution">
    <text evidence="1">The sequence shown here is derived from an EMBL/GenBank/DDBJ whole genome shotgun (WGS) entry which is preliminary data.</text>
</comment>
<dbReference type="Proteomes" id="UP001160148">
    <property type="component" value="Unassembled WGS sequence"/>
</dbReference>
<dbReference type="EMBL" id="CARXXK010000002">
    <property type="protein sequence ID" value="CAI6358119.1"/>
    <property type="molecule type" value="Genomic_DNA"/>
</dbReference>
<organism evidence="1 2">
    <name type="scientific">Macrosiphum euphorbiae</name>
    <name type="common">potato aphid</name>
    <dbReference type="NCBI Taxonomy" id="13131"/>
    <lineage>
        <taxon>Eukaryota</taxon>
        <taxon>Metazoa</taxon>
        <taxon>Ecdysozoa</taxon>
        <taxon>Arthropoda</taxon>
        <taxon>Hexapoda</taxon>
        <taxon>Insecta</taxon>
        <taxon>Pterygota</taxon>
        <taxon>Neoptera</taxon>
        <taxon>Paraneoptera</taxon>
        <taxon>Hemiptera</taxon>
        <taxon>Sternorrhyncha</taxon>
        <taxon>Aphidomorpha</taxon>
        <taxon>Aphidoidea</taxon>
        <taxon>Aphididae</taxon>
        <taxon>Macrosiphini</taxon>
        <taxon>Macrosiphum</taxon>
    </lineage>
</organism>
<dbReference type="AlphaFoldDB" id="A0AAV0WR51"/>
<reference evidence="1 2" key="1">
    <citation type="submission" date="2023-01" db="EMBL/GenBank/DDBJ databases">
        <authorList>
            <person name="Whitehead M."/>
        </authorList>
    </citation>
    <scope>NUCLEOTIDE SEQUENCE [LARGE SCALE GENOMIC DNA]</scope>
</reference>
<accession>A0AAV0WR51</accession>
<keyword evidence="2" id="KW-1185">Reference proteome</keyword>
<proteinExistence type="predicted"/>
<protein>
    <submittedName>
        <fullName evidence="1">Uncharacterized protein</fullName>
    </submittedName>
</protein>
<name>A0AAV0WR51_9HEMI</name>